<dbReference type="AlphaFoldDB" id="A0A5A9XH83"/>
<dbReference type="InterPro" id="IPR001482">
    <property type="entry name" value="T2SS/T4SS_dom"/>
</dbReference>
<dbReference type="GO" id="GO:0016887">
    <property type="term" value="F:ATP hydrolysis activity"/>
    <property type="evidence" value="ECO:0007669"/>
    <property type="project" value="InterPro"/>
</dbReference>
<name>A0A5A9XH83_9BACT</name>
<dbReference type="InterPro" id="IPR006321">
    <property type="entry name" value="PilT/PilU"/>
</dbReference>
<evidence type="ECO:0000313" key="10">
    <source>
        <dbReference type="Proteomes" id="UP000324298"/>
    </source>
</evidence>
<protein>
    <submittedName>
        <fullName evidence="9">Type IV pilus twitching motility protein PilT</fullName>
    </submittedName>
</protein>
<evidence type="ECO:0000313" key="9">
    <source>
        <dbReference type="EMBL" id="KAA0891855.1"/>
    </source>
</evidence>
<dbReference type="PANTHER" id="PTHR30486:SF6">
    <property type="entry name" value="TYPE IV PILUS RETRACTATION ATPASE PILT"/>
    <property type="match status" value="1"/>
</dbReference>
<dbReference type="NCBIfam" id="TIGR01420">
    <property type="entry name" value="pilT_fam"/>
    <property type="match status" value="1"/>
</dbReference>
<sequence>MAKIDALFRMMREQGASDLHLSTGNPPIFRLNGEMVRLNFKSLAHEELREVLFEILDEKQRAQFEATKDLDFAYAVPDLARFRGNVFMQHRGIAGVFRIIPTKILSADDLHLPEGVRRMTNFKKGLVLVTGPTGSGKSTTLAAMIDLINSTRKEHILTLEDPLEFIHENKLSLLNQRQIGEHTESFASALRAALREDPDIILVGEMRDLTTISLAMSAAETGHLVFGTLHTNTAAKTIDRIIDVFPTDQQEQVRAMLSESLKGVVCQQLLKTADGKGRTAALEIMIGTPAIGNLIREAKTFQIPSIIQTAKKDGMQLMDQHLLDLLKTKQINPEEAYRCSIDKKQFEQYLPAQQGGAPGMPGH</sequence>
<keyword evidence="3" id="KW-0813">Transport</keyword>
<dbReference type="Proteomes" id="UP000324298">
    <property type="component" value="Unassembled WGS sequence"/>
</dbReference>
<keyword evidence="5" id="KW-1029">Fimbrium biogenesis</keyword>
<evidence type="ECO:0000256" key="4">
    <source>
        <dbReference type="ARBA" id="ARBA00022490"/>
    </source>
</evidence>
<evidence type="ECO:0000256" key="7">
    <source>
        <dbReference type="ARBA" id="ARBA00022840"/>
    </source>
</evidence>
<dbReference type="RefSeq" id="WP_149307554.1">
    <property type="nucleotide sequence ID" value="NZ_SRSD01000005.1"/>
</dbReference>
<comment type="caution">
    <text evidence="9">The sequence shown here is derived from an EMBL/GenBank/DDBJ whole genome shotgun (WGS) entry which is preliminary data.</text>
</comment>
<dbReference type="Pfam" id="PF00437">
    <property type="entry name" value="T2SSE"/>
    <property type="match status" value="1"/>
</dbReference>
<dbReference type="InterPro" id="IPR050921">
    <property type="entry name" value="T4SS_GSP_E_ATPase"/>
</dbReference>
<dbReference type="InterPro" id="IPR003593">
    <property type="entry name" value="AAA+_ATPase"/>
</dbReference>
<gene>
    <name evidence="9" type="ORF">ET418_10500</name>
</gene>
<comment type="subcellular location">
    <subcellularLocation>
        <location evidence="1">Cytoplasm</location>
    </subcellularLocation>
</comment>
<dbReference type="PANTHER" id="PTHR30486">
    <property type="entry name" value="TWITCHING MOTILITY PROTEIN PILT"/>
    <property type="match status" value="1"/>
</dbReference>
<dbReference type="Gene3D" id="3.40.50.300">
    <property type="entry name" value="P-loop containing nucleotide triphosphate hydrolases"/>
    <property type="match status" value="1"/>
</dbReference>
<reference evidence="9 10" key="1">
    <citation type="submission" date="2019-04" db="EMBL/GenBank/DDBJ databases">
        <title>Geobacter ruber sp. nov., ferric-reducing bacteria isolated from paddy soil.</title>
        <authorList>
            <person name="Xu Z."/>
            <person name="Masuda Y."/>
            <person name="Itoh H."/>
            <person name="Senoo K."/>
        </authorList>
    </citation>
    <scope>NUCLEOTIDE SEQUENCE [LARGE SCALE GENOMIC DNA]</scope>
    <source>
        <strain evidence="9 10">Red88</strain>
    </source>
</reference>
<dbReference type="InterPro" id="IPR027417">
    <property type="entry name" value="P-loop_NTPase"/>
</dbReference>
<evidence type="ECO:0000256" key="5">
    <source>
        <dbReference type="ARBA" id="ARBA00022558"/>
    </source>
</evidence>
<proteinExistence type="inferred from homology"/>
<evidence type="ECO:0000259" key="8">
    <source>
        <dbReference type="PROSITE" id="PS00662"/>
    </source>
</evidence>
<evidence type="ECO:0000256" key="1">
    <source>
        <dbReference type="ARBA" id="ARBA00004496"/>
    </source>
</evidence>
<evidence type="ECO:0000256" key="2">
    <source>
        <dbReference type="ARBA" id="ARBA00006611"/>
    </source>
</evidence>
<comment type="similarity">
    <text evidence="2">Belongs to the GSP E family.</text>
</comment>
<dbReference type="GO" id="GO:0005737">
    <property type="term" value="C:cytoplasm"/>
    <property type="evidence" value="ECO:0007669"/>
    <property type="project" value="UniProtKB-SubCell"/>
</dbReference>
<dbReference type="SMART" id="SM00382">
    <property type="entry name" value="AAA"/>
    <property type="match status" value="1"/>
</dbReference>
<keyword evidence="7" id="KW-0067">ATP-binding</keyword>
<dbReference type="Gene3D" id="3.30.450.90">
    <property type="match status" value="1"/>
</dbReference>
<dbReference type="PROSITE" id="PS00662">
    <property type="entry name" value="T2SP_E"/>
    <property type="match status" value="1"/>
</dbReference>
<organism evidence="9 10">
    <name type="scientific">Oryzomonas rubra</name>
    <dbReference type="NCBI Taxonomy" id="2509454"/>
    <lineage>
        <taxon>Bacteria</taxon>
        <taxon>Pseudomonadati</taxon>
        <taxon>Thermodesulfobacteriota</taxon>
        <taxon>Desulfuromonadia</taxon>
        <taxon>Geobacterales</taxon>
        <taxon>Geobacteraceae</taxon>
        <taxon>Oryzomonas</taxon>
    </lineage>
</organism>
<dbReference type="OrthoDB" id="9805147at2"/>
<dbReference type="SUPFAM" id="SSF52540">
    <property type="entry name" value="P-loop containing nucleoside triphosphate hydrolases"/>
    <property type="match status" value="1"/>
</dbReference>
<keyword evidence="4" id="KW-0963">Cytoplasm</keyword>
<evidence type="ECO:0000256" key="3">
    <source>
        <dbReference type="ARBA" id="ARBA00022448"/>
    </source>
</evidence>
<accession>A0A5A9XH83</accession>
<dbReference type="GO" id="GO:0005524">
    <property type="term" value="F:ATP binding"/>
    <property type="evidence" value="ECO:0007669"/>
    <property type="project" value="UniProtKB-KW"/>
</dbReference>
<dbReference type="FunFam" id="3.40.50.300:FF:000872">
    <property type="entry name" value="Twitching motility protein PilT"/>
    <property type="match status" value="1"/>
</dbReference>
<dbReference type="EMBL" id="SRSD01000005">
    <property type="protein sequence ID" value="KAA0891855.1"/>
    <property type="molecule type" value="Genomic_DNA"/>
</dbReference>
<feature type="domain" description="Bacterial type II secretion system protein E" evidence="8">
    <location>
        <begin position="194"/>
        <end position="208"/>
    </location>
</feature>
<keyword evidence="6" id="KW-0547">Nucleotide-binding</keyword>
<keyword evidence="10" id="KW-1185">Reference proteome</keyword>
<dbReference type="CDD" id="cd01131">
    <property type="entry name" value="PilT"/>
    <property type="match status" value="1"/>
</dbReference>
<evidence type="ECO:0000256" key="6">
    <source>
        <dbReference type="ARBA" id="ARBA00022741"/>
    </source>
</evidence>